<evidence type="ECO:0000259" key="1">
    <source>
        <dbReference type="Pfam" id="PF09825"/>
    </source>
</evidence>
<dbReference type="Gene3D" id="3.40.50.880">
    <property type="match status" value="1"/>
</dbReference>
<proteinExistence type="predicted"/>
<dbReference type="AlphaFoldDB" id="A0A399F8X2"/>
<dbReference type="OrthoDB" id="270815at2"/>
<accession>A0A399F8X2</accession>
<sequence length="452" mass="47994">MTDWWEQTLTRIRPYLEGLRVALYASGGAPSHHLALLALWGGRPRVIHAEEIVAGGLEGLDAVIFPGGGLLAMAGQLNPLQAEGVAQVRRWVHSGGTYIGTCAGSCHPLRMSDPYRTAFPTAAGFQMCEVAPLNAAGGAWGLDSPGTGRIWVQAEDLPLFEGLAGPFEIVHYNGPLFPPAPGAAGKVLKGSQFFTPFEASLVVGGARTLERCVAQGARIAYHQPVGAGQVILFGAHPEFGASALQLGWLPASRLLANALKQVQPRGKADPSTGEVSPAALSEARHVLTELRETLEQLTPRGELLPPNTPPFLGYSGPALWRAVLEESGQVLERMRAWLGECPIGEGFVAPFLLDSEPRPNQDFGFMGARQLLARALQMARQAGATRPEEWPAFSGAYNEFLHHPYHLVASTYLSAGGLIAGAALQATAFASANRLSLPRVVPLTATGANYAE</sequence>
<dbReference type="EMBL" id="QWLB01000009">
    <property type="protein sequence ID" value="RIH93117.1"/>
    <property type="molecule type" value="Genomic_DNA"/>
</dbReference>
<dbReference type="Proteomes" id="UP000266178">
    <property type="component" value="Unassembled WGS sequence"/>
</dbReference>
<dbReference type="InterPro" id="IPR029062">
    <property type="entry name" value="Class_I_gatase-like"/>
</dbReference>
<evidence type="ECO:0000313" key="3">
    <source>
        <dbReference type="Proteomes" id="UP000266178"/>
    </source>
</evidence>
<dbReference type="Pfam" id="PF09825">
    <property type="entry name" value="BPL_N"/>
    <property type="match status" value="1"/>
</dbReference>
<name>A0A399F8X2_9DEIN</name>
<gene>
    <name evidence="2" type="ORF">Mgrana_00915</name>
</gene>
<evidence type="ECO:0000313" key="2">
    <source>
        <dbReference type="EMBL" id="RIH93117.1"/>
    </source>
</evidence>
<dbReference type="InterPro" id="IPR019197">
    <property type="entry name" value="Biotin-prot_ligase_N"/>
</dbReference>
<dbReference type="SUPFAM" id="SSF52317">
    <property type="entry name" value="Class I glutamine amidotransferase-like"/>
    <property type="match status" value="1"/>
</dbReference>
<keyword evidence="3" id="KW-1185">Reference proteome</keyword>
<dbReference type="RefSeq" id="WP_119356429.1">
    <property type="nucleotide sequence ID" value="NZ_BJXM01000018.1"/>
</dbReference>
<feature type="domain" description="Biotin-protein ligase N-terminal" evidence="1">
    <location>
        <begin position="62"/>
        <end position="105"/>
    </location>
</feature>
<reference evidence="2 3" key="1">
    <citation type="submission" date="2018-08" db="EMBL/GenBank/DDBJ databases">
        <title>Meiothermus granaticius genome AF-68 sequencing project.</title>
        <authorList>
            <person name="Da Costa M.S."/>
            <person name="Albuquerque L."/>
            <person name="Raposo P."/>
            <person name="Froufe H.J.C."/>
            <person name="Barroso C.S."/>
            <person name="Egas C."/>
        </authorList>
    </citation>
    <scope>NUCLEOTIDE SEQUENCE [LARGE SCALE GENOMIC DNA]</scope>
    <source>
        <strain evidence="2 3">AF-68</strain>
    </source>
</reference>
<comment type="caution">
    <text evidence="2">The sequence shown here is derived from an EMBL/GenBank/DDBJ whole genome shotgun (WGS) entry which is preliminary data.</text>
</comment>
<organism evidence="2 3">
    <name type="scientific">Meiothermus granaticius NBRC 107808</name>
    <dbReference type="NCBI Taxonomy" id="1227551"/>
    <lineage>
        <taxon>Bacteria</taxon>
        <taxon>Thermotogati</taxon>
        <taxon>Deinococcota</taxon>
        <taxon>Deinococci</taxon>
        <taxon>Thermales</taxon>
        <taxon>Thermaceae</taxon>
        <taxon>Meiothermus</taxon>
    </lineage>
</organism>
<protein>
    <recommendedName>
        <fullName evidence="1">Biotin-protein ligase N-terminal domain-containing protein</fullName>
    </recommendedName>
</protein>